<dbReference type="EMBL" id="CM055108">
    <property type="protein sequence ID" value="KAJ7525770.1"/>
    <property type="molecule type" value="Genomic_DNA"/>
</dbReference>
<comment type="caution">
    <text evidence="1">The sequence shown here is derived from an EMBL/GenBank/DDBJ whole genome shotgun (WGS) entry which is preliminary data.</text>
</comment>
<name>A0ACC2B7P6_DIPCM</name>
<sequence length="114" mass="12909">MTLQNRCYSLTQVAISLLLLLILTQFFQNSDEQIVERLPLGSTLQPNQTLLSRNGGFSFGFFSLGHDQNYLGVSYAGIPTITRIWMANRNNPARNGASLRFPWMVEQLISVETR</sequence>
<reference evidence="2" key="1">
    <citation type="journal article" date="2024" name="Proc. Natl. Acad. Sci. U.S.A.">
        <title>Extraordinary preservation of gene collinearity over three hundred million years revealed in homosporous lycophytes.</title>
        <authorList>
            <person name="Li C."/>
            <person name="Wickell D."/>
            <person name="Kuo L.Y."/>
            <person name="Chen X."/>
            <person name="Nie B."/>
            <person name="Liao X."/>
            <person name="Peng D."/>
            <person name="Ji J."/>
            <person name="Jenkins J."/>
            <person name="Williams M."/>
            <person name="Shu S."/>
            <person name="Plott C."/>
            <person name="Barry K."/>
            <person name="Rajasekar S."/>
            <person name="Grimwood J."/>
            <person name="Han X."/>
            <person name="Sun S."/>
            <person name="Hou Z."/>
            <person name="He W."/>
            <person name="Dai G."/>
            <person name="Sun C."/>
            <person name="Schmutz J."/>
            <person name="Leebens-Mack J.H."/>
            <person name="Li F.W."/>
            <person name="Wang L."/>
        </authorList>
    </citation>
    <scope>NUCLEOTIDE SEQUENCE [LARGE SCALE GENOMIC DNA]</scope>
    <source>
        <strain evidence="2">cv. PW_Plant_1</strain>
    </source>
</reference>
<proteinExistence type="predicted"/>
<organism evidence="1 2">
    <name type="scientific">Diphasiastrum complanatum</name>
    <name type="common">Issler's clubmoss</name>
    <name type="synonym">Lycopodium complanatum</name>
    <dbReference type="NCBI Taxonomy" id="34168"/>
    <lineage>
        <taxon>Eukaryota</taxon>
        <taxon>Viridiplantae</taxon>
        <taxon>Streptophyta</taxon>
        <taxon>Embryophyta</taxon>
        <taxon>Tracheophyta</taxon>
        <taxon>Lycopodiopsida</taxon>
        <taxon>Lycopodiales</taxon>
        <taxon>Lycopodiaceae</taxon>
        <taxon>Lycopodioideae</taxon>
        <taxon>Diphasiastrum</taxon>
    </lineage>
</organism>
<evidence type="ECO:0000313" key="1">
    <source>
        <dbReference type="EMBL" id="KAJ7525770.1"/>
    </source>
</evidence>
<dbReference type="Proteomes" id="UP001162992">
    <property type="component" value="Chromosome 17"/>
</dbReference>
<evidence type="ECO:0000313" key="2">
    <source>
        <dbReference type="Proteomes" id="UP001162992"/>
    </source>
</evidence>
<accession>A0ACC2B7P6</accession>
<protein>
    <submittedName>
        <fullName evidence="1">Uncharacterized protein</fullName>
    </submittedName>
</protein>
<gene>
    <name evidence="1" type="ORF">O6H91_17G065500</name>
</gene>
<keyword evidence="2" id="KW-1185">Reference proteome</keyword>